<dbReference type="PATRIC" id="fig|1339352.3.peg.2797"/>
<dbReference type="InterPro" id="IPR045764">
    <property type="entry name" value="DUF6132"/>
</dbReference>
<keyword evidence="1" id="KW-1133">Transmembrane helix</keyword>
<protein>
    <submittedName>
        <fullName evidence="2">Putative membrane protein</fullName>
    </submittedName>
</protein>
<dbReference type="Pfam" id="PF19628">
    <property type="entry name" value="DUF6132"/>
    <property type="match status" value="1"/>
</dbReference>
<feature type="transmembrane region" description="Helical" evidence="1">
    <location>
        <begin position="9"/>
        <end position="27"/>
    </location>
</feature>
<comment type="caution">
    <text evidence="2">The sequence shown here is derived from an EMBL/GenBank/DDBJ whole genome shotgun (WGS) entry which is preliminary data.</text>
</comment>
<name>A0A069SEH6_PHOVU</name>
<evidence type="ECO:0000256" key="1">
    <source>
        <dbReference type="SAM" id="Phobius"/>
    </source>
</evidence>
<keyword evidence="1" id="KW-0812">Transmembrane</keyword>
<evidence type="ECO:0000313" key="3">
    <source>
        <dbReference type="Proteomes" id="UP000027661"/>
    </source>
</evidence>
<gene>
    <name evidence="2" type="ORF">M099_2906</name>
</gene>
<feature type="transmembrane region" description="Helical" evidence="1">
    <location>
        <begin position="47"/>
        <end position="63"/>
    </location>
</feature>
<dbReference type="Proteomes" id="UP000027661">
    <property type="component" value="Unassembled WGS sequence"/>
</dbReference>
<accession>A0A069SEH6</accession>
<organism evidence="2 3">
    <name type="scientific">Phocaeicola vulgatus str. 3975 RP4</name>
    <dbReference type="NCBI Taxonomy" id="1339352"/>
    <lineage>
        <taxon>Bacteria</taxon>
        <taxon>Pseudomonadati</taxon>
        <taxon>Bacteroidota</taxon>
        <taxon>Bacteroidia</taxon>
        <taxon>Bacteroidales</taxon>
        <taxon>Bacteroidaceae</taxon>
        <taxon>Phocaeicola</taxon>
    </lineage>
</organism>
<evidence type="ECO:0000313" key="2">
    <source>
        <dbReference type="EMBL" id="KDS52909.1"/>
    </source>
</evidence>
<proteinExistence type="predicted"/>
<keyword evidence="1" id="KW-0472">Membrane</keyword>
<reference evidence="2 3" key="1">
    <citation type="submission" date="2014-04" db="EMBL/GenBank/DDBJ databases">
        <authorList>
            <person name="Sears C."/>
            <person name="Carroll K."/>
            <person name="Sack B.R."/>
            <person name="Qadri F."/>
            <person name="Myers L.L."/>
            <person name="Chung G.-T."/>
            <person name="Escheverria P."/>
            <person name="Fraser C.M."/>
            <person name="Sadzewicz L."/>
            <person name="Shefchek K.A."/>
            <person name="Tallon L."/>
            <person name="Das S.P."/>
            <person name="Daugherty S."/>
            <person name="Mongodin E.F."/>
        </authorList>
    </citation>
    <scope>NUCLEOTIDE SEQUENCE [LARGE SCALE GENOMIC DNA]</scope>
    <source>
        <strain evidence="2 3">3975 RP4</strain>
    </source>
</reference>
<dbReference type="AlphaFoldDB" id="A0A069SEH6"/>
<sequence length="72" mass="8004">MKKEFIKRYGWTLLGIVAGMVGGYLYWRYVGCTTGTCPITSSPVNSSIWGAAMGGLLLSSFMPEHRKIKKEE</sequence>
<dbReference type="RefSeq" id="WP_008666329.1">
    <property type="nucleotide sequence ID" value="NZ_JNHM01000033.1"/>
</dbReference>
<dbReference type="EMBL" id="JNHM01000033">
    <property type="protein sequence ID" value="KDS52909.1"/>
    <property type="molecule type" value="Genomic_DNA"/>
</dbReference>